<dbReference type="EMBL" id="CAKMMG010000005">
    <property type="protein sequence ID" value="CAH1211261.1"/>
    <property type="molecule type" value="Genomic_DNA"/>
</dbReference>
<dbReference type="CDD" id="cd03808">
    <property type="entry name" value="GT4_CapM-like"/>
    <property type="match status" value="1"/>
</dbReference>
<dbReference type="SUPFAM" id="SSF53756">
    <property type="entry name" value="UDP-Glycosyltransferase/glycogen phosphorylase"/>
    <property type="match status" value="1"/>
</dbReference>
<dbReference type="InterPro" id="IPR028098">
    <property type="entry name" value="Glyco_trans_4-like_N"/>
</dbReference>
<dbReference type="PANTHER" id="PTHR12526">
    <property type="entry name" value="GLYCOSYLTRANSFERASE"/>
    <property type="match status" value="1"/>
</dbReference>
<evidence type="ECO:0000313" key="3">
    <source>
        <dbReference type="EMBL" id="CAH1211261.1"/>
    </source>
</evidence>
<keyword evidence="3" id="KW-0808">Transferase</keyword>
<name>A0ABN8GMQ2_9BACL</name>
<accession>A0ABN8GMQ2</accession>
<reference evidence="3" key="1">
    <citation type="submission" date="2022-01" db="EMBL/GenBank/DDBJ databases">
        <authorList>
            <person name="Criscuolo A."/>
        </authorList>
    </citation>
    <scope>NUCLEOTIDE SEQUENCE</scope>
    <source>
        <strain evidence="3">CIP111892</strain>
    </source>
</reference>
<dbReference type="InterPro" id="IPR001296">
    <property type="entry name" value="Glyco_trans_1"/>
</dbReference>
<sequence>MKILYVTTISNTINAFLVPHIKMLIEQGHEVDIACNINKDIDSELLDFGCKVYNVPFHRSPFQKGNLIAMSMINKLVALGKYEMIHLHTPIASFFTRLACRKKKNLKILYTAHGFHFYKGAPIKNWIIYYPIELLASKWTDGIIVINDEDCLAAKKLRLRRKNAVFKTSGVGLDLDKYSIPSFEEKSKLRKEYDYKMNRFILFYAAELNDNKNQELLINAVYLLKEKYPDLLLLLAGEGPLRDKLEQKILDLGLSDNVTLLGYRNDISQLLKISDIAVASSKREGLPVNIMEAMATGLPLIATDCRGQRDLITNSRNGYIISLKDIKGFAEAIVKVRESKTLRDDFSKNNLIDVNKYSLINVMLEMNRIYEPLTEKMNVVNINITF</sequence>
<dbReference type="PANTHER" id="PTHR12526:SF630">
    <property type="entry name" value="GLYCOSYLTRANSFERASE"/>
    <property type="match status" value="1"/>
</dbReference>
<dbReference type="Gene3D" id="3.40.50.2000">
    <property type="entry name" value="Glycogen Phosphorylase B"/>
    <property type="match status" value="2"/>
</dbReference>
<gene>
    <name evidence="3" type="primary">epsD</name>
    <name evidence="3" type="ORF">PAECIP111892_03506</name>
</gene>
<dbReference type="RefSeq" id="WP_236335226.1">
    <property type="nucleotide sequence ID" value="NZ_CAKMMG010000005.1"/>
</dbReference>
<organism evidence="3 4">
    <name type="scientific">Paenibacillus auburnensis</name>
    <dbReference type="NCBI Taxonomy" id="2905649"/>
    <lineage>
        <taxon>Bacteria</taxon>
        <taxon>Bacillati</taxon>
        <taxon>Bacillota</taxon>
        <taxon>Bacilli</taxon>
        <taxon>Bacillales</taxon>
        <taxon>Paenibacillaceae</taxon>
        <taxon>Paenibacillus</taxon>
    </lineage>
</organism>
<dbReference type="Pfam" id="PF00534">
    <property type="entry name" value="Glycos_transf_1"/>
    <property type="match status" value="1"/>
</dbReference>
<dbReference type="Proteomes" id="UP000838324">
    <property type="component" value="Unassembled WGS sequence"/>
</dbReference>
<protein>
    <submittedName>
        <fullName evidence="3">Glycosyltransferase EpsD</fullName>
        <ecNumber evidence="3">2.4.-.-</ecNumber>
    </submittedName>
</protein>
<dbReference type="EC" id="2.4.-.-" evidence="3"/>
<evidence type="ECO:0000313" key="4">
    <source>
        <dbReference type="Proteomes" id="UP000838324"/>
    </source>
</evidence>
<dbReference type="Pfam" id="PF13477">
    <property type="entry name" value="Glyco_trans_4_2"/>
    <property type="match status" value="1"/>
</dbReference>
<keyword evidence="3" id="KW-0328">Glycosyltransferase</keyword>
<evidence type="ECO:0000259" key="1">
    <source>
        <dbReference type="Pfam" id="PF00534"/>
    </source>
</evidence>
<feature type="domain" description="Glycosyl transferase family 1" evidence="1">
    <location>
        <begin position="187"/>
        <end position="350"/>
    </location>
</feature>
<evidence type="ECO:0000259" key="2">
    <source>
        <dbReference type="Pfam" id="PF13477"/>
    </source>
</evidence>
<comment type="caution">
    <text evidence="3">The sequence shown here is derived from an EMBL/GenBank/DDBJ whole genome shotgun (WGS) entry which is preliminary data.</text>
</comment>
<proteinExistence type="predicted"/>
<feature type="domain" description="Glycosyltransferase subfamily 4-like N-terminal" evidence="2">
    <location>
        <begin position="2"/>
        <end position="146"/>
    </location>
</feature>
<keyword evidence="4" id="KW-1185">Reference proteome</keyword>
<dbReference type="GO" id="GO:0016757">
    <property type="term" value="F:glycosyltransferase activity"/>
    <property type="evidence" value="ECO:0007669"/>
    <property type="project" value="UniProtKB-KW"/>
</dbReference>